<dbReference type="Proteomes" id="UP000464754">
    <property type="component" value="Chromosome"/>
</dbReference>
<dbReference type="CDD" id="cd04301">
    <property type="entry name" value="NAT_SF"/>
    <property type="match status" value="1"/>
</dbReference>
<gene>
    <name evidence="2" type="ORF">Aargi30884_06360</name>
</gene>
<sequence length="146" mass="17667">MEIANFNNFEDRVFCQVFKKYFEEIQVHVEDWDALFKDMNADERDVAKVLMEDGKIYGFIIYRKDELKNWFFCETIGFIREFWISKSMRKQGFGSKLLEAAEKDMEDVNRIMLTPAKRKESFYEKRGYRKAKIQALNCLHVYVKER</sequence>
<dbReference type="InterPro" id="IPR000182">
    <property type="entry name" value="GNAT_dom"/>
</dbReference>
<evidence type="ECO:0000313" key="2">
    <source>
        <dbReference type="EMBL" id="BBK21733.1"/>
    </source>
</evidence>
<dbReference type="GO" id="GO:0016747">
    <property type="term" value="F:acyltransferase activity, transferring groups other than amino-acyl groups"/>
    <property type="evidence" value="ECO:0007669"/>
    <property type="project" value="InterPro"/>
</dbReference>
<dbReference type="AlphaFoldDB" id="A0A6N4TG41"/>
<reference evidence="3" key="1">
    <citation type="submission" date="2019-05" db="EMBL/GenBank/DDBJ databases">
        <title>Complete genome sequencing of Absiella argi strain JCM 30884.</title>
        <authorList>
            <person name="Sakamoto M."/>
            <person name="Murakami T."/>
            <person name="Mori H."/>
        </authorList>
    </citation>
    <scope>NUCLEOTIDE SEQUENCE [LARGE SCALE GENOMIC DNA]</scope>
    <source>
        <strain evidence="3">JCM 30884</strain>
    </source>
</reference>
<dbReference type="SUPFAM" id="SSF55729">
    <property type="entry name" value="Acyl-CoA N-acyltransferases (Nat)"/>
    <property type="match status" value="1"/>
</dbReference>
<dbReference type="InterPro" id="IPR016181">
    <property type="entry name" value="Acyl_CoA_acyltransferase"/>
</dbReference>
<dbReference type="RefSeq" id="WP_163051507.1">
    <property type="nucleotide sequence ID" value="NZ_AP019695.1"/>
</dbReference>
<evidence type="ECO:0000259" key="1">
    <source>
        <dbReference type="PROSITE" id="PS51186"/>
    </source>
</evidence>
<name>A0A6N4TG41_9FIRM</name>
<dbReference type="Gene3D" id="3.40.630.30">
    <property type="match status" value="1"/>
</dbReference>
<protein>
    <recommendedName>
        <fullName evidence="1">N-acetyltransferase domain-containing protein</fullName>
    </recommendedName>
</protein>
<organism evidence="2 3">
    <name type="scientific">Amedibacterium intestinale</name>
    <dbReference type="NCBI Taxonomy" id="2583452"/>
    <lineage>
        <taxon>Bacteria</taxon>
        <taxon>Bacillati</taxon>
        <taxon>Bacillota</taxon>
        <taxon>Erysipelotrichia</taxon>
        <taxon>Erysipelotrichales</taxon>
        <taxon>Erysipelotrichaceae</taxon>
        <taxon>Amedibacterium</taxon>
    </lineage>
</organism>
<dbReference type="KEGG" id="aarg:Aargi30884_06360"/>
<dbReference type="Pfam" id="PF00583">
    <property type="entry name" value="Acetyltransf_1"/>
    <property type="match status" value="1"/>
</dbReference>
<feature type="domain" description="N-acetyltransferase" evidence="1">
    <location>
        <begin position="1"/>
        <end position="146"/>
    </location>
</feature>
<dbReference type="EMBL" id="AP019695">
    <property type="protein sequence ID" value="BBK21733.1"/>
    <property type="molecule type" value="Genomic_DNA"/>
</dbReference>
<dbReference type="PROSITE" id="PS51186">
    <property type="entry name" value="GNAT"/>
    <property type="match status" value="1"/>
</dbReference>
<evidence type="ECO:0000313" key="3">
    <source>
        <dbReference type="Proteomes" id="UP000464754"/>
    </source>
</evidence>
<proteinExistence type="predicted"/>
<accession>A0A6N4TG41</accession>
<keyword evidence="3" id="KW-1185">Reference proteome</keyword>